<reference evidence="1" key="1">
    <citation type="submission" date="2019-03" db="EMBL/GenBank/DDBJ databases">
        <title>Single cell metagenomics reveals metabolic interactions within the superorganism composed of flagellate Streblomastix strix and complex community of Bacteroidetes bacteria on its surface.</title>
        <authorList>
            <person name="Treitli S.C."/>
            <person name="Kolisko M."/>
            <person name="Husnik F."/>
            <person name="Keeling P."/>
            <person name="Hampl V."/>
        </authorList>
    </citation>
    <scope>NUCLEOTIDE SEQUENCE</scope>
    <source>
        <strain evidence="1">STM</strain>
    </source>
</reference>
<protein>
    <submittedName>
        <fullName evidence="1">Uncharacterized protein</fullName>
    </submittedName>
</protein>
<dbReference type="EMBL" id="SNRY01003456">
    <property type="protein sequence ID" value="KAA6320914.1"/>
    <property type="molecule type" value="Genomic_DNA"/>
</dbReference>
<comment type="caution">
    <text evidence="1">The sequence shown here is derived from an EMBL/GenBank/DDBJ whole genome shotgun (WGS) entry which is preliminary data.</text>
</comment>
<accession>A0A5J4QJ41</accession>
<gene>
    <name evidence="1" type="ORF">EZS27_029375</name>
</gene>
<proteinExistence type="predicted"/>
<name>A0A5J4QJ41_9ZZZZ</name>
<feature type="non-terminal residue" evidence="1">
    <location>
        <position position="27"/>
    </location>
</feature>
<sequence>MFVISGAREIEIFELLINSISSTSLIL</sequence>
<dbReference type="AlphaFoldDB" id="A0A5J4QJ41"/>
<organism evidence="1">
    <name type="scientific">termite gut metagenome</name>
    <dbReference type="NCBI Taxonomy" id="433724"/>
    <lineage>
        <taxon>unclassified sequences</taxon>
        <taxon>metagenomes</taxon>
        <taxon>organismal metagenomes</taxon>
    </lineage>
</organism>
<evidence type="ECO:0000313" key="1">
    <source>
        <dbReference type="EMBL" id="KAA6320914.1"/>
    </source>
</evidence>